<dbReference type="InterPro" id="IPR013786">
    <property type="entry name" value="AcylCoA_DH/ox_N"/>
</dbReference>
<keyword evidence="5" id="KW-1185">Reference proteome</keyword>
<dbReference type="Gene3D" id="2.40.110.10">
    <property type="entry name" value="Butyryl-CoA Dehydrogenase, subunit A, domain 2"/>
    <property type="match status" value="1"/>
</dbReference>
<name>A0A3Q9BM58_9LACT</name>
<dbReference type="InterPro" id="IPR009100">
    <property type="entry name" value="AcylCoA_DH/oxidase_NM_dom_sf"/>
</dbReference>
<dbReference type="Proteomes" id="UP000273326">
    <property type="component" value="Chromosome"/>
</dbReference>
<dbReference type="RefSeq" id="WP_126109164.1">
    <property type="nucleotide sequence ID" value="NZ_CP034465.1"/>
</dbReference>
<dbReference type="Gene3D" id="1.20.140.10">
    <property type="entry name" value="Butyryl-CoA Dehydrogenase, subunit A, domain 3"/>
    <property type="match status" value="1"/>
</dbReference>
<evidence type="ECO:0000313" key="4">
    <source>
        <dbReference type="EMBL" id="AZP04087.1"/>
    </source>
</evidence>
<dbReference type="Pfam" id="PF02771">
    <property type="entry name" value="Acyl-CoA_dh_N"/>
    <property type="match status" value="1"/>
</dbReference>
<dbReference type="PIRSF" id="PIRSF016578">
    <property type="entry name" value="HsaA"/>
    <property type="match status" value="1"/>
</dbReference>
<organism evidence="4 5">
    <name type="scientific">Jeotgalibaca ciconiae</name>
    <dbReference type="NCBI Taxonomy" id="2496265"/>
    <lineage>
        <taxon>Bacteria</taxon>
        <taxon>Bacillati</taxon>
        <taxon>Bacillota</taxon>
        <taxon>Bacilli</taxon>
        <taxon>Lactobacillales</taxon>
        <taxon>Carnobacteriaceae</taxon>
        <taxon>Jeotgalibaca</taxon>
    </lineage>
</organism>
<evidence type="ECO:0000256" key="1">
    <source>
        <dbReference type="ARBA" id="ARBA00023002"/>
    </source>
</evidence>
<protein>
    <submittedName>
        <fullName evidence="4">Acyl-CoA dehydrogenase</fullName>
    </submittedName>
</protein>
<keyword evidence="1" id="KW-0560">Oxidoreductase</keyword>
<dbReference type="Gene3D" id="1.10.540.10">
    <property type="entry name" value="Acyl-CoA dehydrogenase/oxidase, N-terminal domain"/>
    <property type="match status" value="1"/>
</dbReference>
<feature type="domain" description="Acyl-CoA dehydrogenase/oxidase N-terminal" evidence="2">
    <location>
        <begin position="10"/>
        <end position="94"/>
    </location>
</feature>
<evidence type="ECO:0000259" key="3">
    <source>
        <dbReference type="Pfam" id="PF08028"/>
    </source>
</evidence>
<dbReference type="OrthoDB" id="9802447at2"/>
<dbReference type="SUPFAM" id="SSF47203">
    <property type="entry name" value="Acyl-CoA dehydrogenase C-terminal domain-like"/>
    <property type="match status" value="1"/>
</dbReference>
<evidence type="ECO:0000313" key="5">
    <source>
        <dbReference type="Proteomes" id="UP000273326"/>
    </source>
</evidence>
<feature type="domain" description="Acyl-CoA dehydrogenase C-terminal" evidence="3">
    <location>
        <begin position="235"/>
        <end position="354"/>
    </location>
</feature>
<dbReference type="EMBL" id="CP034465">
    <property type="protein sequence ID" value="AZP04087.1"/>
    <property type="molecule type" value="Genomic_DNA"/>
</dbReference>
<dbReference type="InterPro" id="IPR036250">
    <property type="entry name" value="AcylCo_DH-like_C"/>
</dbReference>
<dbReference type="PANTHER" id="PTHR43884">
    <property type="entry name" value="ACYL-COA DEHYDROGENASE"/>
    <property type="match status" value="1"/>
</dbReference>
<reference evidence="5" key="1">
    <citation type="submission" date="2018-12" db="EMBL/GenBank/DDBJ databases">
        <title>Complete genome sequencing of Jeotgalibaca sp. H21T32.</title>
        <authorList>
            <person name="Bae J.-W."/>
            <person name="Lee S.-Y."/>
        </authorList>
    </citation>
    <scope>NUCLEOTIDE SEQUENCE [LARGE SCALE GENOMIC DNA]</scope>
    <source>
        <strain evidence="5">H21T32</strain>
    </source>
</reference>
<gene>
    <name evidence="4" type="ORF">EJN90_05060</name>
</gene>
<dbReference type="InterPro" id="IPR037069">
    <property type="entry name" value="AcylCoA_DH/ox_N_sf"/>
</dbReference>
<dbReference type="PANTHER" id="PTHR43884:SF12">
    <property type="entry name" value="ISOVALERYL-COA DEHYDROGENASE, MITOCHONDRIAL-RELATED"/>
    <property type="match status" value="1"/>
</dbReference>
<dbReference type="InterPro" id="IPR046373">
    <property type="entry name" value="Acyl-CoA_Oxase/DH_mid-dom_sf"/>
</dbReference>
<dbReference type="SUPFAM" id="SSF56645">
    <property type="entry name" value="Acyl-CoA dehydrogenase NM domain-like"/>
    <property type="match status" value="1"/>
</dbReference>
<sequence>MFLKEDLLSEIHGRAEKYDKENTFPYEDYAALKEAGYYRAFVPKKYGGFGLSLKEIAHEQTRLAKAAPATALGINMHQIIVGVAKYMVKHGNLQGEQILKDAADGHLLSFAISEPANDRVLFGSICKAQANADGSYHFYGPKVFISMVAECSRMVTYGMDDNDGHPQSVFAYIENNEETIRIKRDWDTLGMRGTQSYSVELAGAYASKEQILTKVAPGPNFNPVVFGIFAHFELLLAATYHGIGKRALELGIETVKKRKSISQGITYAQDKNIRWRIAEAALLLNSIQPQIDALATDIESDADYGDLWMPRLSAIKNYSVETSIKAVEEMVRASGGRSYYNDTELSRLLRDVYAGLFQPSDQESLHDAWASVLLGPIEE</sequence>
<dbReference type="Pfam" id="PF08028">
    <property type="entry name" value="Acyl-CoA_dh_2"/>
    <property type="match status" value="1"/>
</dbReference>
<evidence type="ECO:0000259" key="2">
    <source>
        <dbReference type="Pfam" id="PF02771"/>
    </source>
</evidence>
<accession>A0A3Q9BM58</accession>
<dbReference type="GO" id="GO:0003995">
    <property type="term" value="F:acyl-CoA dehydrogenase activity"/>
    <property type="evidence" value="ECO:0007669"/>
    <property type="project" value="TreeGrafter"/>
</dbReference>
<proteinExistence type="predicted"/>
<dbReference type="InterPro" id="IPR013107">
    <property type="entry name" value="Acyl-CoA_DH_C"/>
</dbReference>
<dbReference type="AlphaFoldDB" id="A0A3Q9BM58"/>
<dbReference type="GO" id="GO:0050660">
    <property type="term" value="F:flavin adenine dinucleotide binding"/>
    <property type="evidence" value="ECO:0007669"/>
    <property type="project" value="InterPro"/>
</dbReference>
<dbReference type="KEGG" id="jeh:EJN90_05060"/>